<name>A0A7M4E370_CROPO</name>
<dbReference type="Proteomes" id="UP000594220">
    <property type="component" value="Unplaced"/>
</dbReference>
<reference evidence="1" key="1">
    <citation type="submission" date="2025-08" db="UniProtKB">
        <authorList>
            <consortium name="Ensembl"/>
        </authorList>
    </citation>
    <scope>IDENTIFICATION</scope>
</reference>
<reference evidence="1" key="2">
    <citation type="submission" date="2025-09" db="UniProtKB">
        <authorList>
            <consortium name="Ensembl"/>
        </authorList>
    </citation>
    <scope>IDENTIFICATION</scope>
</reference>
<keyword evidence="2" id="KW-1185">Reference proteome</keyword>
<dbReference type="AlphaFoldDB" id="A0A7M4E370"/>
<protein>
    <submittedName>
        <fullName evidence="1">Uncharacterized protein</fullName>
    </submittedName>
</protein>
<sequence length="99" mass="11822">MEELTNQTFPMICRVLSQAAESYHLYIFLFLSPFRGKEKKYCPRIPRSRQWCHNEQVVQNLFGIKGEPMEKRHEEDNKCQVAHKQSKLESNIFLPHPFI</sequence>
<dbReference type="Ensembl" id="ENSCPRT00005004330.1">
    <property type="protein sequence ID" value="ENSCPRP00005003707.1"/>
    <property type="gene ID" value="ENSCPRG00005002707.1"/>
</dbReference>
<accession>A0A7M4E370</accession>
<evidence type="ECO:0000313" key="1">
    <source>
        <dbReference type="Ensembl" id="ENSCPRP00005003707.1"/>
    </source>
</evidence>
<evidence type="ECO:0000313" key="2">
    <source>
        <dbReference type="Proteomes" id="UP000594220"/>
    </source>
</evidence>
<organism evidence="1 2">
    <name type="scientific">Crocodylus porosus</name>
    <name type="common">Saltwater crocodile</name>
    <name type="synonym">Estuarine crocodile</name>
    <dbReference type="NCBI Taxonomy" id="8502"/>
    <lineage>
        <taxon>Eukaryota</taxon>
        <taxon>Metazoa</taxon>
        <taxon>Chordata</taxon>
        <taxon>Craniata</taxon>
        <taxon>Vertebrata</taxon>
        <taxon>Euteleostomi</taxon>
        <taxon>Archelosauria</taxon>
        <taxon>Archosauria</taxon>
        <taxon>Crocodylia</taxon>
        <taxon>Longirostres</taxon>
        <taxon>Crocodylidae</taxon>
        <taxon>Crocodylus</taxon>
    </lineage>
</organism>
<proteinExistence type="predicted"/>